<proteinExistence type="predicted"/>
<dbReference type="PANTHER" id="PTHR43053:SF3">
    <property type="entry name" value="ALPHA-GALACTOSIDASE C-RELATED"/>
    <property type="match status" value="1"/>
</dbReference>
<evidence type="ECO:0000259" key="6">
    <source>
        <dbReference type="Pfam" id="PF16875"/>
    </source>
</evidence>
<dbReference type="InterPro" id="IPR031705">
    <property type="entry name" value="Glyco_hydro_36_C"/>
</dbReference>
<dbReference type="PRINTS" id="PR00743">
    <property type="entry name" value="GLHYDRLASE36"/>
</dbReference>
<dbReference type="InterPro" id="IPR002252">
    <property type="entry name" value="Glyco_hydro_36"/>
</dbReference>
<dbReference type="SUPFAM" id="SSF51445">
    <property type="entry name" value="(Trans)glycosidases"/>
    <property type="match status" value="1"/>
</dbReference>
<dbReference type="GO" id="GO:0016052">
    <property type="term" value="P:carbohydrate catabolic process"/>
    <property type="evidence" value="ECO:0007669"/>
    <property type="project" value="InterPro"/>
</dbReference>
<gene>
    <name evidence="7" type="ORF">FYJ66_06555</name>
</gene>
<evidence type="ECO:0000256" key="1">
    <source>
        <dbReference type="ARBA" id="ARBA00001255"/>
    </source>
</evidence>
<comment type="caution">
    <text evidence="7">The sequence shown here is derived from an EMBL/GenBank/DDBJ whole genome shotgun (WGS) entry which is preliminary data.</text>
</comment>
<dbReference type="InterPro" id="IPR050985">
    <property type="entry name" value="Alpha-glycosidase_related"/>
</dbReference>
<organism evidence="7">
    <name type="scientific">Baileyella intestinalis</name>
    <dbReference type="NCBI Taxonomy" id="2606709"/>
    <lineage>
        <taxon>Bacteria</taxon>
        <taxon>Bacillati</taxon>
        <taxon>Bacillota</taxon>
        <taxon>Clostridia</taxon>
        <taxon>Peptostreptococcales</taxon>
        <taxon>Anaerovoracaceae</taxon>
        <taxon>Baileyella</taxon>
    </lineage>
</organism>
<feature type="domain" description="Glycosyl hydrolase family 36 N-terminal" evidence="6">
    <location>
        <begin position="26"/>
        <end position="297"/>
    </location>
</feature>
<dbReference type="Gene3D" id="2.70.98.60">
    <property type="entry name" value="alpha-galactosidase from lactobacil brevis"/>
    <property type="match status" value="1"/>
</dbReference>
<evidence type="ECO:0000313" key="7">
    <source>
        <dbReference type="EMBL" id="MST69247.1"/>
    </source>
</evidence>
<dbReference type="Pfam" id="PF16874">
    <property type="entry name" value="Glyco_hydro_36C"/>
    <property type="match status" value="1"/>
</dbReference>
<dbReference type="Pfam" id="PF02065">
    <property type="entry name" value="Melibiase"/>
    <property type="match status" value="1"/>
</dbReference>
<dbReference type="InterPro" id="IPR013785">
    <property type="entry name" value="Aldolase_TIM"/>
</dbReference>
<dbReference type="PROSITE" id="PS00512">
    <property type="entry name" value="ALPHA_GALACTOSIDASE"/>
    <property type="match status" value="1"/>
</dbReference>
<name>A0A6A8MCI1_9FIRM</name>
<sequence>MIKILDKAFVLNTENTTYAFQILSPGHLEHLYYGAGITVDEPEDLSPLRESHVFPPGNTNTYNEEHLEYSMEDLCLEMSCGGKGDIREPFIEVRHSDGSITSDFLYESHHVIEGILPADNLPQAIPSSGNNETDGTEGNSQIETLVITMKDKEYHLSLDLIWTVFPEEDVITRRAVLSNESQNPVSIEELASIQIDFPDDDYQITTFTGGWASEMDRNDFRPVPSAKIVSSSFTGTSSSRANPFVMLSSENASEDYGTVYGFNLIYSGNHAEIFETNSFGRLRFLSGINSRDFLWQLDPGSSFETPEAVMTCSSRGAGGMSRNMTRFIRCHIVRGYWQNRPRPVLLNTWEASYFNISEAKIMKQASLASKAGIEMIVVDDGWFGNRNDDKSSLGDWYVNKKKFPGGLSRLSDKIHNLGLSLGIWVEPEMVSRDSDLYRAHPDWAIQLPGHPHSEGRNQRILDLTRKEVQDYIIKAMTGVFSSARIEYVKWDMNRTFTDVYSSALPPEQQGEVFHRYVLGLYRIIKELTERFPEILFEGCSAGGNRSDLGILCYFPQIWASDNTDSLCRTEIQQGYSYGYPLSCFSAHVSASPNHQTLRQTSLWSRFNVAAFGLLGYELNLADLSSEELKSVASQVSFYKKWRDVFFGGTFYRHRGGQSPAGSYKITGIPYAGTGGTLSASPSNYTQWTVVSVDRKKAVHMVFQKLAVPNNQYLRVCPKGLDPHKTYTFRNLELKYDIREFGSLINTAAPVHLRPGSLGERAAARFVKIDSEKEHITCKGDVLMNGGVKLSPAFSGTGMSDQIRIFKDFESRMYLIEERE</sequence>
<evidence type="ECO:0000256" key="4">
    <source>
        <dbReference type="ARBA" id="ARBA00023295"/>
    </source>
</evidence>
<keyword evidence="3" id="KW-0378">Hydrolase</keyword>
<reference evidence="7" key="1">
    <citation type="submission" date="2019-09" db="EMBL/GenBank/DDBJ databases">
        <title>In-depth cultivation of the pig gut microbiome towards novel bacterial diversity and tailored functional studies.</title>
        <authorList>
            <person name="Wylensek D."/>
            <person name="Hitch T.C.A."/>
            <person name="Clavel T."/>
        </authorList>
    </citation>
    <scope>NUCLEOTIDE SEQUENCE</scope>
    <source>
        <strain evidence="7">RF-744-FAT-WT-3</strain>
    </source>
</reference>
<protein>
    <recommendedName>
        <fullName evidence="2">alpha-galactosidase</fullName>
        <ecNumber evidence="2">3.2.1.22</ecNumber>
    </recommendedName>
</protein>
<evidence type="ECO:0000259" key="5">
    <source>
        <dbReference type="Pfam" id="PF16874"/>
    </source>
</evidence>
<keyword evidence="4" id="KW-0326">Glycosidase</keyword>
<dbReference type="InterPro" id="IPR031704">
    <property type="entry name" value="Glyco_hydro_36_N"/>
</dbReference>
<dbReference type="PANTHER" id="PTHR43053">
    <property type="entry name" value="GLYCOSIDASE FAMILY 31"/>
    <property type="match status" value="1"/>
</dbReference>
<dbReference type="Gene3D" id="3.20.20.70">
    <property type="entry name" value="Aldolase class I"/>
    <property type="match status" value="1"/>
</dbReference>
<dbReference type="GO" id="GO:0004557">
    <property type="term" value="F:alpha-galactosidase activity"/>
    <property type="evidence" value="ECO:0007669"/>
    <property type="project" value="UniProtKB-EC"/>
</dbReference>
<dbReference type="CDD" id="cd14791">
    <property type="entry name" value="GH36"/>
    <property type="match status" value="1"/>
</dbReference>
<dbReference type="Gene3D" id="2.60.40.1180">
    <property type="entry name" value="Golgi alpha-mannosidase II"/>
    <property type="match status" value="1"/>
</dbReference>
<evidence type="ECO:0000256" key="2">
    <source>
        <dbReference type="ARBA" id="ARBA00012755"/>
    </source>
</evidence>
<accession>A0A6A8MCI1</accession>
<dbReference type="EMBL" id="VUNB01000005">
    <property type="protein sequence ID" value="MST69247.1"/>
    <property type="molecule type" value="Genomic_DNA"/>
</dbReference>
<comment type="catalytic activity">
    <reaction evidence="1">
        <text>Hydrolysis of terminal, non-reducing alpha-D-galactose residues in alpha-D-galactosides, including galactose oligosaccharides, galactomannans and galactolipids.</text>
        <dbReference type="EC" id="3.2.1.22"/>
    </reaction>
</comment>
<dbReference type="InterPro" id="IPR038417">
    <property type="entry name" value="Alpga-gal_N_sf"/>
</dbReference>
<dbReference type="AlphaFoldDB" id="A0A6A8MCI1"/>
<dbReference type="EC" id="3.2.1.22" evidence="2"/>
<dbReference type="FunFam" id="3.20.20.70:FF:000118">
    <property type="entry name" value="Alpha-galactosidase"/>
    <property type="match status" value="1"/>
</dbReference>
<dbReference type="InterPro" id="IPR017853">
    <property type="entry name" value="GH"/>
</dbReference>
<dbReference type="RefSeq" id="WP_154572720.1">
    <property type="nucleotide sequence ID" value="NZ_VUNB01000005.1"/>
</dbReference>
<dbReference type="InterPro" id="IPR000111">
    <property type="entry name" value="Glyco_hydro_27/36_CS"/>
</dbReference>
<dbReference type="InterPro" id="IPR013780">
    <property type="entry name" value="Glyco_hydro_b"/>
</dbReference>
<evidence type="ECO:0000256" key="3">
    <source>
        <dbReference type="ARBA" id="ARBA00022801"/>
    </source>
</evidence>
<dbReference type="Pfam" id="PF16875">
    <property type="entry name" value="Glyco_hydro_36N"/>
    <property type="match status" value="1"/>
</dbReference>
<feature type="domain" description="Glycosyl hydrolase family 36 C-terminal" evidence="5">
    <location>
        <begin position="685"/>
        <end position="814"/>
    </location>
</feature>